<keyword evidence="1" id="KW-0175">Coiled coil</keyword>
<sequence>MYFELAPRNKERIYDMVFKMHRAASPVPPPPLPQEMSQDYLQMQLDAAKAKLADLKREQEAQLADCEAQFDMIVERNPMIASALKARQATETEQAKASSGQQMKRDYDALFDIVVEQNPMLASALRGVRASATDSERHPGIRKRPSKTKLRQQTFLLQTEH</sequence>
<dbReference type="Proteomes" id="UP000694864">
    <property type="component" value="Chromosome 4"/>
</dbReference>
<reference evidence="3" key="1">
    <citation type="journal article" date="2014" name="Nat. Commun.">
        <title>The emerging biofuel crop Camelina sativa retains a highly undifferentiated hexaploid genome structure.</title>
        <authorList>
            <person name="Kagale S."/>
            <person name="Koh C."/>
            <person name="Nixon J."/>
            <person name="Bollina V."/>
            <person name="Clarke W.E."/>
            <person name="Tuteja R."/>
            <person name="Spillane C."/>
            <person name="Robinson S.J."/>
            <person name="Links M.G."/>
            <person name="Clarke C."/>
            <person name="Higgins E.E."/>
            <person name="Huebert T."/>
            <person name="Sharpe A.G."/>
            <person name="Parkin I.A."/>
        </authorList>
    </citation>
    <scope>NUCLEOTIDE SEQUENCE [LARGE SCALE GENOMIC DNA]</scope>
    <source>
        <strain evidence="3">cv. DH55</strain>
    </source>
</reference>
<feature type="region of interest" description="Disordered" evidence="2">
    <location>
        <begin position="126"/>
        <end position="161"/>
    </location>
</feature>
<protein>
    <submittedName>
        <fullName evidence="4">F-box/LRR-repeat protein At3g58940-like</fullName>
    </submittedName>
</protein>
<accession>A0ABM1RN35</accession>
<organism evidence="3 4">
    <name type="scientific">Camelina sativa</name>
    <name type="common">False flax</name>
    <name type="synonym">Myagrum sativum</name>
    <dbReference type="NCBI Taxonomy" id="90675"/>
    <lineage>
        <taxon>Eukaryota</taxon>
        <taxon>Viridiplantae</taxon>
        <taxon>Streptophyta</taxon>
        <taxon>Embryophyta</taxon>
        <taxon>Tracheophyta</taxon>
        <taxon>Spermatophyta</taxon>
        <taxon>Magnoliopsida</taxon>
        <taxon>eudicotyledons</taxon>
        <taxon>Gunneridae</taxon>
        <taxon>Pentapetalae</taxon>
        <taxon>rosids</taxon>
        <taxon>malvids</taxon>
        <taxon>Brassicales</taxon>
        <taxon>Brassicaceae</taxon>
        <taxon>Camelineae</taxon>
        <taxon>Camelina</taxon>
    </lineage>
</organism>
<evidence type="ECO:0000256" key="2">
    <source>
        <dbReference type="SAM" id="MobiDB-lite"/>
    </source>
</evidence>
<dbReference type="GeneID" id="109132700"/>
<feature type="compositionally biased region" description="Basic residues" evidence="2">
    <location>
        <begin position="140"/>
        <end position="150"/>
    </location>
</feature>
<evidence type="ECO:0000256" key="1">
    <source>
        <dbReference type="SAM" id="Coils"/>
    </source>
</evidence>
<gene>
    <name evidence="4" type="primary">LOC109132700</name>
</gene>
<keyword evidence="3" id="KW-1185">Reference proteome</keyword>
<evidence type="ECO:0000313" key="3">
    <source>
        <dbReference type="Proteomes" id="UP000694864"/>
    </source>
</evidence>
<feature type="compositionally biased region" description="Polar residues" evidence="2">
    <location>
        <begin position="151"/>
        <end position="161"/>
    </location>
</feature>
<dbReference type="RefSeq" id="XP_019100423.1">
    <property type="nucleotide sequence ID" value="XM_019244878.1"/>
</dbReference>
<proteinExistence type="predicted"/>
<evidence type="ECO:0000313" key="4">
    <source>
        <dbReference type="RefSeq" id="XP_019100423.1"/>
    </source>
</evidence>
<name>A0ABM1RN35_CAMSA</name>
<reference evidence="4" key="2">
    <citation type="submission" date="2025-08" db="UniProtKB">
        <authorList>
            <consortium name="RefSeq"/>
        </authorList>
    </citation>
    <scope>IDENTIFICATION</scope>
    <source>
        <tissue evidence="4">Leaf</tissue>
    </source>
</reference>
<feature type="coiled-coil region" evidence="1">
    <location>
        <begin position="38"/>
        <end position="69"/>
    </location>
</feature>